<reference evidence="1" key="1">
    <citation type="submission" date="2022-11" db="EMBL/GenBank/DDBJ databases">
        <title>Centuries of genome instability and evolution in soft-shell clam transmissible cancer (bioRxiv).</title>
        <authorList>
            <person name="Hart S.F.M."/>
            <person name="Yonemitsu M.A."/>
            <person name="Giersch R.M."/>
            <person name="Beal B.F."/>
            <person name="Arriagada G."/>
            <person name="Davis B.W."/>
            <person name="Ostrander E.A."/>
            <person name="Goff S.P."/>
            <person name="Metzger M.J."/>
        </authorList>
    </citation>
    <scope>NUCLEOTIDE SEQUENCE</scope>
    <source>
        <strain evidence="1">MELC-2E11</strain>
        <tissue evidence="1">Siphon/mantle</tissue>
    </source>
</reference>
<dbReference type="PANTHER" id="PTHR47331">
    <property type="entry name" value="PHD-TYPE DOMAIN-CONTAINING PROTEIN"/>
    <property type="match status" value="1"/>
</dbReference>
<evidence type="ECO:0000313" key="1">
    <source>
        <dbReference type="EMBL" id="WAR04616.1"/>
    </source>
</evidence>
<dbReference type="Proteomes" id="UP001164746">
    <property type="component" value="Chromosome 5"/>
</dbReference>
<name>A0ABY7EBV5_MYAAR</name>
<accession>A0ABY7EBV5</accession>
<protein>
    <submittedName>
        <fullName evidence="1">Uncharacterized protein</fullName>
    </submittedName>
</protein>
<dbReference type="EMBL" id="CP111016">
    <property type="protein sequence ID" value="WAR04616.1"/>
    <property type="molecule type" value="Genomic_DNA"/>
</dbReference>
<organism evidence="1 2">
    <name type="scientific">Mya arenaria</name>
    <name type="common">Soft-shell clam</name>
    <dbReference type="NCBI Taxonomy" id="6604"/>
    <lineage>
        <taxon>Eukaryota</taxon>
        <taxon>Metazoa</taxon>
        <taxon>Spiralia</taxon>
        <taxon>Lophotrochozoa</taxon>
        <taxon>Mollusca</taxon>
        <taxon>Bivalvia</taxon>
        <taxon>Autobranchia</taxon>
        <taxon>Heteroconchia</taxon>
        <taxon>Euheterodonta</taxon>
        <taxon>Imparidentia</taxon>
        <taxon>Neoheterodontei</taxon>
        <taxon>Myida</taxon>
        <taxon>Myoidea</taxon>
        <taxon>Myidae</taxon>
        <taxon>Mya</taxon>
    </lineage>
</organism>
<gene>
    <name evidence="1" type="ORF">MAR_019985</name>
</gene>
<proteinExistence type="predicted"/>
<dbReference type="PANTHER" id="PTHR47331:SF5">
    <property type="entry name" value="RIBONUCLEASE H"/>
    <property type="match status" value="1"/>
</dbReference>
<feature type="non-terminal residue" evidence="1">
    <location>
        <position position="130"/>
    </location>
</feature>
<evidence type="ECO:0000313" key="2">
    <source>
        <dbReference type="Proteomes" id="UP001164746"/>
    </source>
</evidence>
<keyword evidence="2" id="KW-1185">Reference proteome</keyword>
<sequence length="130" mass="15135">VKIGGCRHHNRTKGVIENFFMMATDAAYKEAKTLLEERFGNTFLIASAYRYGWQKKCLTVMKTIGHFRVVDDDQENRKLLTKLPDRLVTRWARIAAKNTEQHKFYPPFSEFADFVSQEAKLACDPVNRFT</sequence>